<dbReference type="InterPro" id="IPR036397">
    <property type="entry name" value="RNaseH_sf"/>
</dbReference>
<comment type="caution">
    <text evidence="1">The sequence shown here is derived from an EMBL/GenBank/DDBJ whole genome shotgun (WGS) entry which is preliminary data.</text>
</comment>
<name>A0A9Q3GR56_9BASI</name>
<dbReference type="GO" id="GO:0003676">
    <property type="term" value="F:nucleic acid binding"/>
    <property type="evidence" value="ECO:0007669"/>
    <property type="project" value="InterPro"/>
</dbReference>
<dbReference type="Gene3D" id="3.30.420.10">
    <property type="entry name" value="Ribonuclease H-like superfamily/Ribonuclease H"/>
    <property type="match status" value="1"/>
</dbReference>
<gene>
    <name evidence="1" type="ORF">O181_016723</name>
</gene>
<keyword evidence="2" id="KW-1185">Reference proteome</keyword>
<sequence>MGISLKQGPPHFPETNGVAEHFTQSFLTKIQCLLAHSNIPITCWDEAAMNASLLLNLLPHQYLQLKSENDVLSKHSETIKPTFKPSQIIPFGIKFVVRDESSGSKVNVTASSMKALTFEPYSDALRVLDSSTGRIRVTHDYAQPKSKTLVIIQKYPSSLPCMATPPQPQVASLPVLKIQSSNMNTSSSCFSQSNEEPT</sequence>
<accession>A0A9Q3GR56</accession>
<protein>
    <recommendedName>
        <fullName evidence="3">Integrase catalytic domain-containing protein</fullName>
    </recommendedName>
</protein>
<evidence type="ECO:0000313" key="1">
    <source>
        <dbReference type="EMBL" id="MBW0477008.1"/>
    </source>
</evidence>
<dbReference type="AlphaFoldDB" id="A0A9Q3GR56"/>
<dbReference type="EMBL" id="AVOT02004671">
    <property type="protein sequence ID" value="MBW0477008.1"/>
    <property type="molecule type" value="Genomic_DNA"/>
</dbReference>
<organism evidence="1 2">
    <name type="scientific">Austropuccinia psidii MF-1</name>
    <dbReference type="NCBI Taxonomy" id="1389203"/>
    <lineage>
        <taxon>Eukaryota</taxon>
        <taxon>Fungi</taxon>
        <taxon>Dikarya</taxon>
        <taxon>Basidiomycota</taxon>
        <taxon>Pucciniomycotina</taxon>
        <taxon>Pucciniomycetes</taxon>
        <taxon>Pucciniales</taxon>
        <taxon>Sphaerophragmiaceae</taxon>
        <taxon>Austropuccinia</taxon>
    </lineage>
</organism>
<reference evidence="1" key="1">
    <citation type="submission" date="2021-03" db="EMBL/GenBank/DDBJ databases">
        <title>Draft genome sequence of rust myrtle Austropuccinia psidii MF-1, a brazilian biotype.</title>
        <authorList>
            <person name="Quecine M.C."/>
            <person name="Pachon D.M.R."/>
            <person name="Bonatelli M.L."/>
            <person name="Correr F.H."/>
            <person name="Franceschini L.M."/>
            <person name="Leite T.F."/>
            <person name="Margarido G.R.A."/>
            <person name="Almeida C.A."/>
            <person name="Ferrarezi J.A."/>
            <person name="Labate C.A."/>
        </authorList>
    </citation>
    <scope>NUCLEOTIDE SEQUENCE</scope>
    <source>
        <strain evidence="1">MF-1</strain>
    </source>
</reference>
<evidence type="ECO:0008006" key="3">
    <source>
        <dbReference type="Google" id="ProtNLM"/>
    </source>
</evidence>
<evidence type="ECO:0000313" key="2">
    <source>
        <dbReference type="Proteomes" id="UP000765509"/>
    </source>
</evidence>
<dbReference type="SUPFAM" id="SSF53098">
    <property type="entry name" value="Ribonuclease H-like"/>
    <property type="match status" value="1"/>
</dbReference>
<proteinExistence type="predicted"/>
<dbReference type="Proteomes" id="UP000765509">
    <property type="component" value="Unassembled WGS sequence"/>
</dbReference>
<dbReference type="InterPro" id="IPR012337">
    <property type="entry name" value="RNaseH-like_sf"/>
</dbReference>